<evidence type="ECO:0000256" key="1">
    <source>
        <dbReference type="SAM" id="MobiDB-lite"/>
    </source>
</evidence>
<reference evidence="2" key="1">
    <citation type="submission" date="2014-09" db="EMBL/GenBank/DDBJ databases">
        <authorList>
            <person name="Magalhaes I.L.F."/>
            <person name="Oliveira U."/>
            <person name="Santos F.R."/>
            <person name="Vidigal T.H.D.A."/>
            <person name="Brescovit A.D."/>
            <person name="Santos A.J."/>
        </authorList>
    </citation>
    <scope>NUCLEOTIDE SEQUENCE</scope>
    <source>
        <tissue evidence="2">Shoot tissue taken approximately 20 cm above the soil surface</tissue>
    </source>
</reference>
<organism evidence="2">
    <name type="scientific">Arundo donax</name>
    <name type="common">Giant reed</name>
    <name type="synonym">Donax arundinaceus</name>
    <dbReference type="NCBI Taxonomy" id="35708"/>
    <lineage>
        <taxon>Eukaryota</taxon>
        <taxon>Viridiplantae</taxon>
        <taxon>Streptophyta</taxon>
        <taxon>Embryophyta</taxon>
        <taxon>Tracheophyta</taxon>
        <taxon>Spermatophyta</taxon>
        <taxon>Magnoliopsida</taxon>
        <taxon>Liliopsida</taxon>
        <taxon>Poales</taxon>
        <taxon>Poaceae</taxon>
        <taxon>PACMAD clade</taxon>
        <taxon>Arundinoideae</taxon>
        <taxon>Arundineae</taxon>
        <taxon>Arundo</taxon>
    </lineage>
</organism>
<accession>A0A0A9EIK1</accession>
<reference evidence="2" key="2">
    <citation type="journal article" date="2015" name="Data Brief">
        <title>Shoot transcriptome of the giant reed, Arundo donax.</title>
        <authorList>
            <person name="Barrero R.A."/>
            <person name="Guerrero F.D."/>
            <person name="Moolhuijzen P."/>
            <person name="Goolsby J.A."/>
            <person name="Tidwell J."/>
            <person name="Bellgard S.E."/>
            <person name="Bellgard M.I."/>
        </authorList>
    </citation>
    <scope>NUCLEOTIDE SEQUENCE</scope>
    <source>
        <tissue evidence="2">Shoot tissue taken approximately 20 cm above the soil surface</tissue>
    </source>
</reference>
<name>A0A0A9EIK1_ARUDO</name>
<protein>
    <submittedName>
        <fullName evidence="2">Uncharacterized protein</fullName>
    </submittedName>
</protein>
<evidence type="ECO:0000313" key="2">
    <source>
        <dbReference type="EMBL" id="JAD97655.1"/>
    </source>
</evidence>
<feature type="region of interest" description="Disordered" evidence="1">
    <location>
        <begin position="1"/>
        <end position="23"/>
    </location>
</feature>
<dbReference type="AlphaFoldDB" id="A0A0A9EIK1"/>
<dbReference type="EMBL" id="GBRH01200240">
    <property type="protein sequence ID" value="JAD97655.1"/>
    <property type="molecule type" value="Transcribed_RNA"/>
</dbReference>
<proteinExistence type="predicted"/>
<sequence length="49" mass="5130">MRVVQSAATDCKDALGASGDSDAESPMLKVNDDAFNLTTVAMLIVQSLE</sequence>